<dbReference type="RefSeq" id="WP_316431609.1">
    <property type="nucleotide sequence ID" value="NZ_CP053586.1"/>
</dbReference>
<evidence type="ECO:0000313" key="11">
    <source>
        <dbReference type="EMBL" id="WNZ25462.1"/>
    </source>
</evidence>
<dbReference type="SMART" id="SM00487">
    <property type="entry name" value="DEXDc"/>
    <property type="match status" value="1"/>
</dbReference>
<dbReference type="GO" id="GO:0051607">
    <property type="term" value="P:defense response to virus"/>
    <property type="evidence" value="ECO:0007669"/>
    <property type="project" value="UniProtKB-KW"/>
</dbReference>
<keyword evidence="6" id="KW-0378">Hydrolase</keyword>
<keyword evidence="3" id="KW-0540">Nuclease</keyword>
<dbReference type="InterPro" id="IPR014001">
    <property type="entry name" value="Helicase_ATP-bd"/>
</dbReference>
<keyword evidence="5" id="KW-0547">Nucleotide-binding</keyword>
<dbReference type="InterPro" id="IPR038257">
    <property type="entry name" value="CRISPR-assoc_Cas3_HD_sf"/>
</dbReference>
<proteinExistence type="inferred from homology"/>
<dbReference type="InterPro" id="IPR027417">
    <property type="entry name" value="P-loop_NTPase"/>
</dbReference>
<dbReference type="EMBL" id="CP053586">
    <property type="protein sequence ID" value="WNZ25462.1"/>
    <property type="molecule type" value="Genomic_DNA"/>
</dbReference>
<dbReference type="PROSITE" id="PS51643">
    <property type="entry name" value="HD_CAS3"/>
    <property type="match status" value="1"/>
</dbReference>
<dbReference type="GO" id="GO:0003724">
    <property type="term" value="F:RNA helicase activity"/>
    <property type="evidence" value="ECO:0007669"/>
    <property type="project" value="TreeGrafter"/>
</dbReference>
<dbReference type="GO" id="GO:0046872">
    <property type="term" value="F:metal ion binding"/>
    <property type="evidence" value="ECO:0007669"/>
    <property type="project" value="UniProtKB-KW"/>
</dbReference>
<dbReference type="SUPFAM" id="SSF109604">
    <property type="entry name" value="HD-domain/PDEase-like"/>
    <property type="match status" value="1"/>
</dbReference>
<protein>
    <submittedName>
        <fullName evidence="11">CRISPR-associated helicase Cas3</fullName>
    </submittedName>
</protein>
<dbReference type="SUPFAM" id="SSF52540">
    <property type="entry name" value="P-loop containing nucleoside triphosphate hydrolases"/>
    <property type="match status" value="1"/>
</dbReference>
<dbReference type="InterPro" id="IPR054712">
    <property type="entry name" value="Cas3-like_dom"/>
</dbReference>
<evidence type="ECO:0000256" key="5">
    <source>
        <dbReference type="ARBA" id="ARBA00022741"/>
    </source>
</evidence>
<evidence type="ECO:0000256" key="1">
    <source>
        <dbReference type="ARBA" id="ARBA00006847"/>
    </source>
</evidence>
<keyword evidence="7" id="KW-0347">Helicase</keyword>
<evidence type="ECO:0000259" key="10">
    <source>
        <dbReference type="PROSITE" id="PS51643"/>
    </source>
</evidence>
<evidence type="ECO:0000256" key="4">
    <source>
        <dbReference type="ARBA" id="ARBA00022723"/>
    </source>
</evidence>
<reference evidence="11" key="1">
    <citation type="submission" date="2020-05" db="EMBL/GenBank/DDBJ databases">
        <authorList>
            <person name="Zhu T."/>
            <person name="Keshari N."/>
            <person name="Lu X."/>
        </authorList>
    </citation>
    <scope>NUCLEOTIDE SEQUENCE</scope>
    <source>
        <strain evidence="11">NK1-12</strain>
    </source>
</reference>
<evidence type="ECO:0000256" key="9">
    <source>
        <dbReference type="ARBA" id="ARBA00023118"/>
    </source>
</evidence>
<dbReference type="PANTHER" id="PTHR47959:SF16">
    <property type="entry name" value="CRISPR-ASSOCIATED NUCLEASE_HELICASE CAS3-RELATED"/>
    <property type="match status" value="1"/>
</dbReference>
<comment type="similarity">
    <text evidence="2">In the central section; belongs to the CRISPR-associated helicase Cas3 family.</text>
</comment>
<dbReference type="GO" id="GO:0005524">
    <property type="term" value="F:ATP binding"/>
    <property type="evidence" value="ECO:0007669"/>
    <property type="project" value="UniProtKB-KW"/>
</dbReference>
<comment type="similarity">
    <text evidence="1">In the N-terminal section; belongs to the CRISPR-associated nuclease Cas3-HD family.</text>
</comment>
<sequence length="742" mass="83072">MIVKRSVKHQPLRPKLLLAKSKETPWKGAYTLAGHTASVVEAVTTLIDELGNELINQFGLQQKRETLRATARLAAFLHDLGKANDHFQAVVYKLKNPIENPQLMRHEALSVLLAWEMRDWLASGDGDFEIALAAAGGHHLKLGGEGGKQTDQVGEIRNSGVDAWTRGDRVLLYTNHQHFTGLLRYGQKICGLAANLPQTLPTTWTIADLKQRRQQLLQEFATWDADPILTAVVKALLVAGDTSGSALPANDLAIKPWIQTQIRYTLTEPELQHVVDERLRGDPLRPFQEQLESTTSRVTLARAGCGTGKTLGAYNWAKRHAIGRKLFFCYPTTGTSTEGFLDYVHDKVDSTLLHTRAAVDLEHLDLHSTGDDDDLETKLESFKAWSTKVSICTVDTVLGLLQCNRRPMYCFPAIAQAAFVFDEVHCYDDKLFGALLRFLEVVKAPILLMSASFLPWQVKAIETTVGESVQMIQGPKELEIQPRYWFHYVDAPNWDRVKAEFQQGGKILWVCNQVSTAIAVYQEAQQRGLKPLLYHSRYKYGDRVNHHRDVVDRFRQAGPVMAIATQVAEMSLDLSATLLVSQIADPAGLIQRLGRLNRRYCGHALDALFYPDEKVGFPYTQDELDAGTALVQRFGKEVCQADLARWLAQTAIQGHPDYGSVWLDGEWRTYPTSLRQAGYTTTVLLEQDVKTVEKLPAKLLPRYTVPLVVNSKQTKGWKRCRGYPVAPADAWGYSAEIGAYSL</sequence>
<keyword evidence="8" id="KW-0067">ATP-binding</keyword>
<evidence type="ECO:0000256" key="7">
    <source>
        <dbReference type="ARBA" id="ARBA00022806"/>
    </source>
</evidence>
<accession>A0AA96WG18</accession>
<evidence type="ECO:0000256" key="3">
    <source>
        <dbReference type="ARBA" id="ARBA00022722"/>
    </source>
</evidence>
<dbReference type="GO" id="GO:0016787">
    <property type="term" value="F:hydrolase activity"/>
    <property type="evidence" value="ECO:0007669"/>
    <property type="project" value="UniProtKB-KW"/>
</dbReference>
<dbReference type="InterPro" id="IPR006483">
    <property type="entry name" value="CRISPR-assoc_Cas3_HD"/>
</dbReference>
<name>A0AA96WG18_9CYAN</name>
<dbReference type="NCBIfam" id="TIGR01587">
    <property type="entry name" value="cas3_core"/>
    <property type="match status" value="1"/>
</dbReference>
<evidence type="ECO:0000256" key="2">
    <source>
        <dbReference type="ARBA" id="ARBA00009046"/>
    </source>
</evidence>
<dbReference type="InterPro" id="IPR050079">
    <property type="entry name" value="DEAD_box_RNA_helicase"/>
</dbReference>
<dbReference type="InterPro" id="IPR006474">
    <property type="entry name" value="Helicase_Cas3_CRISPR-ass_core"/>
</dbReference>
<dbReference type="CDD" id="cd09641">
    <property type="entry name" value="Cas3''_I"/>
    <property type="match status" value="1"/>
</dbReference>
<dbReference type="GO" id="GO:0004518">
    <property type="term" value="F:nuclease activity"/>
    <property type="evidence" value="ECO:0007669"/>
    <property type="project" value="UniProtKB-KW"/>
</dbReference>
<dbReference type="NCBIfam" id="TIGR01596">
    <property type="entry name" value="cas3_HD"/>
    <property type="match status" value="1"/>
</dbReference>
<dbReference type="GO" id="GO:0005829">
    <property type="term" value="C:cytosol"/>
    <property type="evidence" value="ECO:0007669"/>
    <property type="project" value="TreeGrafter"/>
</dbReference>
<dbReference type="Gene3D" id="3.40.50.300">
    <property type="entry name" value="P-loop containing nucleotide triphosphate hydrolases"/>
    <property type="match status" value="2"/>
</dbReference>
<keyword evidence="9" id="KW-0051">Antiviral defense</keyword>
<gene>
    <name evidence="11" type="primary">cas3</name>
    <name evidence="11" type="ORF">HJG54_23130</name>
</gene>
<keyword evidence="4" id="KW-0479">Metal-binding</keyword>
<evidence type="ECO:0000256" key="8">
    <source>
        <dbReference type="ARBA" id="ARBA00022840"/>
    </source>
</evidence>
<dbReference type="Pfam" id="PF22590">
    <property type="entry name" value="Cas3-like_C_2"/>
    <property type="match status" value="1"/>
</dbReference>
<feature type="domain" description="HD Cas3-type" evidence="10">
    <location>
        <begin position="25"/>
        <end position="189"/>
    </location>
</feature>
<dbReference type="Gene3D" id="1.10.3210.30">
    <property type="match status" value="1"/>
</dbReference>
<dbReference type="AlphaFoldDB" id="A0AA96WG18"/>
<evidence type="ECO:0000256" key="6">
    <source>
        <dbReference type="ARBA" id="ARBA00022801"/>
    </source>
</evidence>
<dbReference type="PANTHER" id="PTHR47959">
    <property type="entry name" value="ATP-DEPENDENT RNA HELICASE RHLE-RELATED"/>
    <property type="match status" value="1"/>
</dbReference>
<dbReference type="Pfam" id="PF18019">
    <property type="entry name" value="Cas3_HD"/>
    <property type="match status" value="1"/>
</dbReference>
<organism evidence="11">
    <name type="scientific">Leptolyngbya sp. NK1-12</name>
    <dbReference type="NCBI Taxonomy" id="2547451"/>
    <lineage>
        <taxon>Bacteria</taxon>
        <taxon>Bacillati</taxon>
        <taxon>Cyanobacteriota</taxon>
        <taxon>Cyanophyceae</taxon>
        <taxon>Leptolyngbyales</taxon>
        <taxon>Leptolyngbyaceae</taxon>
        <taxon>Leptolyngbya group</taxon>
        <taxon>Leptolyngbya</taxon>
    </lineage>
</organism>